<dbReference type="PANTHER" id="PTHR23076">
    <property type="entry name" value="METALLOPROTEASE M41 FTSH"/>
    <property type="match status" value="1"/>
</dbReference>
<dbReference type="GO" id="GO:0005524">
    <property type="term" value="F:ATP binding"/>
    <property type="evidence" value="ECO:0007669"/>
    <property type="project" value="UniProtKB-KW"/>
</dbReference>
<dbReference type="PANTHER" id="PTHR23076:SF113">
    <property type="entry name" value="ATP-DEPENDENT ZINC METALLOPROTEASE FTSH 1, CHLOROPLASTIC-RELATED"/>
    <property type="match status" value="1"/>
</dbReference>
<dbReference type="CDD" id="cd19501">
    <property type="entry name" value="RecA-like_FtsH"/>
    <property type="match status" value="1"/>
</dbReference>
<dbReference type="AlphaFoldDB" id="A0A6S9BBK1"/>
<comment type="similarity">
    <text evidence="4">In the N-terminal section; belongs to the AAA ATPase family.</text>
</comment>
<dbReference type="Pfam" id="PF01434">
    <property type="entry name" value="Peptidase_M41"/>
    <property type="match status" value="1"/>
</dbReference>
<evidence type="ECO:0000256" key="1">
    <source>
        <dbReference type="ARBA" id="ARBA00001947"/>
    </source>
</evidence>
<keyword evidence="11 15" id="KW-0067">ATP-binding</keyword>
<evidence type="ECO:0000256" key="15">
    <source>
        <dbReference type="RuleBase" id="RU003651"/>
    </source>
</evidence>
<evidence type="ECO:0000256" key="3">
    <source>
        <dbReference type="ARBA" id="ARBA00010044"/>
    </source>
</evidence>
<dbReference type="EMBL" id="HBGN01004605">
    <property type="protein sequence ID" value="CAD9316646.1"/>
    <property type="molecule type" value="Transcribed_RNA"/>
</dbReference>
<dbReference type="GO" id="GO:0004222">
    <property type="term" value="F:metalloendopeptidase activity"/>
    <property type="evidence" value="ECO:0007669"/>
    <property type="project" value="InterPro"/>
</dbReference>
<gene>
    <name evidence="18" type="ORF">DBRI1063_LOCUS3053</name>
</gene>
<dbReference type="GO" id="GO:0006508">
    <property type="term" value="P:proteolysis"/>
    <property type="evidence" value="ECO:0007669"/>
    <property type="project" value="UniProtKB-KW"/>
</dbReference>
<keyword evidence="12" id="KW-1133">Transmembrane helix</keyword>
<evidence type="ECO:0000256" key="11">
    <source>
        <dbReference type="ARBA" id="ARBA00022840"/>
    </source>
</evidence>
<evidence type="ECO:0000256" key="6">
    <source>
        <dbReference type="ARBA" id="ARBA00022692"/>
    </source>
</evidence>
<evidence type="ECO:0000256" key="16">
    <source>
        <dbReference type="SAM" id="SignalP"/>
    </source>
</evidence>
<dbReference type="InterPro" id="IPR003960">
    <property type="entry name" value="ATPase_AAA_CS"/>
</dbReference>
<dbReference type="InterPro" id="IPR011546">
    <property type="entry name" value="Pept_M41_FtsH_extracell"/>
</dbReference>
<keyword evidence="9" id="KW-0378">Hydrolase</keyword>
<accession>A0A6S9BBK1</accession>
<evidence type="ECO:0000259" key="17">
    <source>
        <dbReference type="SMART" id="SM00382"/>
    </source>
</evidence>
<comment type="similarity">
    <text evidence="15">Belongs to the AAA ATPase family.</text>
</comment>
<comment type="subcellular location">
    <subcellularLocation>
        <location evidence="2">Membrane</location>
    </subcellularLocation>
</comment>
<dbReference type="NCBIfam" id="TIGR01241">
    <property type="entry name" value="FtsH_fam"/>
    <property type="match status" value="1"/>
</dbReference>
<dbReference type="InterPro" id="IPR027417">
    <property type="entry name" value="P-loop_NTPase"/>
</dbReference>
<keyword evidence="10" id="KW-0862">Zinc</keyword>
<evidence type="ECO:0000313" key="18">
    <source>
        <dbReference type="EMBL" id="CAD9316646.1"/>
    </source>
</evidence>
<feature type="chain" id="PRO_5030159530" description="AAA+ ATPase domain-containing protein" evidence="16">
    <location>
        <begin position="23"/>
        <end position="686"/>
    </location>
</feature>
<dbReference type="Gene3D" id="3.30.720.210">
    <property type="match status" value="1"/>
</dbReference>
<reference evidence="18" key="1">
    <citation type="submission" date="2021-01" db="EMBL/GenBank/DDBJ databases">
        <authorList>
            <person name="Corre E."/>
            <person name="Pelletier E."/>
            <person name="Niang G."/>
            <person name="Scheremetjew M."/>
            <person name="Finn R."/>
            <person name="Kale V."/>
            <person name="Holt S."/>
            <person name="Cochrane G."/>
            <person name="Meng A."/>
            <person name="Brown T."/>
            <person name="Cohen L."/>
        </authorList>
    </citation>
    <scope>NUCLEOTIDE SEQUENCE</scope>
    <source>
        <strain evidence="18">Pop2</strain>
    </source>
</reference>
<keyword evidence="13" id="KW-0482">Metalloprotease</keyword>
<dbReference type="FunFam" id="1.20.58.760:FF:000001">
    <property type="entry name" value="ATP-dependent zinc metalloprotease FtsH"/>
    <property type="match status" value="1"/>
</dbReference>
<dbReference type="GO" id="GO:0008270">
    <property type="term" value="F:zinc ion binding"/>
    <property type="evidence" value="ECO:0007669"/>
    <property type="project" value="InterPro"/>
</dbReference>
<dbReference type="InterPro" id="IPR041569">
    <property type="entry name" value="AAA_lid_3"/>
</dbReference>
<evidence type="ECO:0000256" key="10">
    <source>
        <dbReference type="ARBA" id="ARBA00022833"/>
    </source>
</evidence>
<dbReference type="GO" id="GO:0010304">
    <property type="term" value="P:PSII associated light-harvesting complex II catabolic process"/>
    <property type="evidence" value="ECO:0007669"/>
    <property type="project" value="UniProtKB-ARBA"/>
</dbReference>
<dbReference type="SMART" id="SM00382">
    <property type="entry name" value="AAA"/>
    <property type="match status" value="1"/>
</dbReference>
<keyword evidence="8 15" id="KW-0547">Nucleotide-binding</keyword>
<dbReference type="Pfam" id="PF00004">
    <property type="entry name" value="AAA"/>
    <property type="match status" value="1"/>
</dbReference>
<protein>
    <recommendedName>
        <fullName evidence="17">AAA+ ATPase domain-containing protein</fullName>
    </recommendedName>
</protein>
<dbReference type="InterPro" id="IPR000642">
    <property type="entry name" value="Peptidase_M41"/>
</dbReference>
<feature type="signal peptide" evidence="16">
    <location>
        <begin position="1"/>
        <end position="22"/>
    </location>
</feature>
<dbReference type="InterPro" id="IPR037219">
    <property type="entry name" value="Peptidase_M41-like"/>
</dbReference>
<keyword evidence="14" id="KW-0472">Membrane</keyword>
<dbReference type="SUPFAM" id="SSF140990">
    <property type="entry name" value="FtsH protease domain-like"/>
    <property type="match status" value="1"/>
</dbReference>
<evidence type="ECO:0000256" key="2">
    <source>
        <dbReference type="ARBA" id="ARBA00004370"/>
    </source>
</evidence>
<dbReference type="GO" id="GO:0016887">
    <property type="term" value="F:ATP hydrolysis activity"/>
    <property type="evidence" value="ECO:0007669"/>
    <property type="project" value="InterPro"/>
</dbReference>
<keyword evidence="16" id="KW-0732">Signal</keyword>
<dbReference type="Pfam" id="PF17862">
    <property type="entry name" value="AAA_lid_3"/>
    <property type="match status" value="1"/>
</dbReference>
<comment type="similarity">
    <text evidence="3">In the C-terminal section; belongs to the peptidase M41 family.</text>
</comment>
<dbReference type="Gene3D" id="1.10.8.60">
    <property type="match status" value="1"/>
</dbReference>
<comment type="cofactor">
    <cofactor evidence="1">
        <name>Zn(2+)</name>
        <dbReference type="ChEBI" id="CHEBI:29105"/>
    </cofactor>
</comment>
<evidence type="ECO:0000256" key="7">
    <source>
        <dbReference type="ARBA" id="ARBA00022723"/>
    </source>
</evidence>
<evidence type="ECO:0000256" key="14">
    <source>
        <dbReference type="ARBA" id="ARBA00023136"/>
    </source>
</evidence>
<evidence type="ECO:0000256" key="9">
    <source>
        <dbReference type="ARBA" id="ARBA00022801"/>
    </source>
</evidence>
<feature type="domain" description="AAA+ ATPase" evidence="17">
    <location>
        <begin position="236"/>
        <end position="375"/>
    </location>
</feature>
<dbReference type="PROSITE" id="PS00674">
    <property type="entry name" value="AAA"/>
    <property type="match status" value="1"/>
</dbReference>
<dbReference type="FunFam" id="3.40.50.300:FF:000001">
    <property type="entry name" value="ATP-dependent zinc metalloprotease FtsH"/>
    <property type="match status" value="1"/>
</dbReference>
<dbReference type="Pfam" id="PF06480">
    <property type="entry name" value="FtsH_ext"/>
    <property type="match status" value="1"/>
</dbReference>
<proteinExistence type="inferred from homology"/>
<evidence type="ECO:0000256" key="12">
    <source>
        <dbReference type="ARBA" id="ARBA00022989"/>
    </source>
</evidence>
<organism evidence="18">
    <name type="scientific">Ditylum brightwellii</name>
    <dbReference type="NCBI Taxonomy" id="49249"/>
    <lineage>
        <taxon>Eukaryota</taxon>
        <taxon>Sar</taxon>
        <taxon>Stramenopiles</taxon>
        <taxon>Ochrophyta</taxon>
        <taxon>Bacillariophyta</taxon>
        <taxon>Mediophyceae</taxon>
        <taxon>Lithodesmiophycidae</taxon>
        <taxon>Lithodesmiales</taxon>
        <taxon>Lithodesmiaceae</taxon>
        <taxon>Ditylum</taxon>
    </lineage>
</organism>
<dbReference type="GO" id="GO:0009535">
    <property type="term" value="C:chloroplast thylakoid membrane"/>
    <property type="evidence" value="ECO:0007669"/>
    <property type="project" value="TreeGrafter"/>
</dbReference>
<dbReference type="FunFam" id="1.10.8.60:FF:000001">
    <property type="entry name" value="ATP-dependent zinc metalloprotease FtsH"/>
    <property type="match status" value="1"/>
</dbReference>
<dbReference type="Gene3D" id="3.40.50.300">
    <property type="entry name" value="P-loop containing nucleotide triphosphate hydrolases"/>
    <property type="match status" value="1"/>
</dbReference>
<keyword evidence="6" id="KW-0812">Transmembrane</keyword>
<sequence length="686" mass="73270">MKFSSTVLSIVSVLQVLGSGSAFAPATKVQSRNVVSRTSSARFMAMDMDAAPATQINNNDNLPVIQTRGGAPADVRYSDFLKLVNADKIEKVTFSADGTQLLGIDTDGDRIRIEALPNDPELLTQLTSHKVDVTVLPSNENQGGLGELAQSLILPAVLFAGLFFLSRRGGGAGGMPGGGPMGQMGFGKSKAEIQMVPDTGVNFEDVAGCDGAKLELEEVVDFLKQPEVYSKNGCRIPRGVILDGPPGTGKTLLAKAVAGEAGVPFISISGSEFVEMFVGVGASRVRDIFGQAKKNAPCIIFIDEIDAVGRQRGAGFAGGNDEREQTINQILVEMDGFDGNPGIITIAATNRVDILDAALLRPGRFDRKITVDLPDFKGRARILGVHSRGKPLEPDVDLEAIARRTPGFSGAQLENLMNEAAISSARGGKSTIGWEQIDGAVDRIMVGLEKKGGTSTLAARQNELVAYHEAGHAIVGALIPDYDQVQKISIVPRSNGAGGLTFFAPQESRLESGLYSKQYLESQLAVALGGRLAEELIFGEDFVTTGASNDIQQVANIAKRMVKEWGMSKEVGLVALSTPSQGGPFMGREMGTPRTRWGSKIMGSVDVEVERLVNNSYLTAKKILSDNRPLLDHLAKVLVEQEVVSAEEFQMMIVEFGAKTSSYDIIGEERNREKLPFQAMPSPSSL</sequence>
<name>A0A6S9BBK1_9STRA</name>
<dbReference type="InterPro" id="IPR003593">
    <property type="entry name" value="AAA+_ATPase"/>
</dbReference>
<evidence type="ECO:0000256" key="5">
    <source>
        <dbReference type="ARBA" id="ARBA00022670"/>
    </source>
</evidence>
<dbReference type="SUPFAM" id="SSF52540">
    <property type="entry name" value="P-loop containing nucleoside triphosphate hydrolases"/>
    <property type="match status" value="1"/>
</dbReference>
<keyword evidence="5" id="KW-0645">Protease</keyword>
<dbReference type="Gene3D" id="1.20.58.760">
    <property type="entry name" value="Peptidase M41"/>
    <property type="match status" value="1"/>
</dbReference>
<evidence type="ECO:0000256" key="13">
    <source>
        <dbReference type="ARBA" id="ARBA00023049"/>
    </source>
</evidence>
<dbReference type="HAMAP" id="MF_01458">
    <property type="entry name" value="FtsH"/>
    <property type="match status" value="1"/>
</dbReference>
<evidence type="ECO:0000256" key="4">
    <source>
        <dbReference type="ARBA" id="ARBA00010550"/>
    </source>
</evidence>
<dbReference type="InterPro" id="IPR003959">
    <property type="entry name" value="ATPase_AAA_core"/>
</dbReference>
<keyword evidence="7" id="KW-0479">Metal-binding</keyword>
<dbReference type="InterPro" id="IPR005936">
    <property type="entry name" value="FtsH"/>
</dbReference>
<dbReference type="GO" id="GO:0004176">
    <property type="term" value="F:ATP-dependent peptidase activity"/>
    <property type="evidence" value="ECO:0007669"/>
    <property type="project" value="InterPro"/>
</dbReference>
<evidence type="ECO:0000256" key="8">
    <source>
        <dbReference type="ARBA" id="ARBA00022741"/>
    </source>
</evidence>